<protein>
    <submittedName>
        <fullName evidence="2">Uncharacterized protein</fullName>
    </submittedName>
</protein>
<proteinExistence type="predicted"/>
<organism evidence="2 3">
    <name type="scientific">Rhynchosporium graminicola</name>
    <dbReference type="NCBI Taxonomy" id="2792576"/>
    <lineage>
        <taxon>Eukaryota</taxon>
        <taxon>Fungi</taxon>
        <taxon>Dikarya</taxon>
        <taxon>Ascomycota</taxon>
        <taxon>Pezizomycotina</taxon>
        <taxon>Leotiomycetes</taxon>
        <taxon>Helotiales</taxon>
        <taxon>Ploettnerulaceae</taxon>
        <taxon>Rhynchosporium</taxon>
    </lineage>
</organism>
<name>A0A1E1K8G7_9HELO</name>
<dbReference type="AlphaFoldDB" id="A0A1E1K8G7"/>
<keyword evidence="1" id="KW-1133">Transmembrane helix</keyword>
<accession>A0A1E1K8G7</accession>
<feature type="transmembrane region" description="Helical" evidence="1">
    <location>
        <begin position="143"/>
        <end position="162"/>
    </location>
</feature>
<evidence type="ECO:0000313" key="2">
    <source>
        <dbReference type="EMBL" id="CZS94302.1"/>
    </source>
</evidence>
<evidence type="ECO:0000313" key="3">
    <source>
        <dbReference type="Proteomes" id="UP000178129"/>
    </source>
</evidence>
<gene>
    <name evidence="2" type="ORF">RCO7_10325</name>
</gene>
<feature type="transmembrane region" description="Helical" evidence="1">
    <location>
        <begin position="15"/>
        <end position="37"/>
    </location>
</feature>
<feature type="transmembrane region" description="Helical" evidence="1">
    <location>
        <begin position="168"/>
        <end position="186"/>
    </location>
</feature>
<comment type="caution">
    <text evidence="2">The sequence shown here is derived from an EMBL/GenBank/DDBJ whole genome shotgun (WGS) entry which is preliminary data.</text>
</comment>
<dbReference type="EMBL" id="FJUW01000008">
    <property type="protein sequence ID" value="CZS94302.1"/>
    <property type="molecule type" value="Genomic_DNA"/>
</dbReference>
<sequence length="207" mass="22549">MTMDLQANDSAGDAIPFWPALIFSLVVLGVCSVRLVACCLLPERTWRQLGICSISTIVDSIHLILETVEAKLQWIILVAGTVLSILALGFSLWYSMAISPFIPTLSANIVEGINTQRSSWSSSNDLSCNHVFILHEPFQAGSASSILMATTNGILLVVNLVGLSPKDLGLWILCVISSVCTFRFALWKWGKKFFTYYDGTIGITSGT</sequence>
<dbReference type="InParanoid" id="A0A1E1K8G7"/>
<keyword evidence="3" id="KW-1185">Reference proteome</keyword>
<dbReference type="Proteomes" id="UP000178129">
    <property type="component" value="Unassembled WGS sequence"/>
</dbReference>
<feature type="transmembrane region" description="Helical" evidence="1">
    <location>
        <begin position="74"/>
        <end position="94"/>
    </location>
</feature>
<keyword evidence="1" id="KW-0472">Membrane</keyword>
<reference evidence="3" key="1">
    <citation type="submission" date="2016-03" db="EMBL/GenBank/DDBJ databases">
        <authorList>
            <person name="Ploux O."/>
        </authorList>
    </citation>
    <scope>NUCLEOTIDE SEQUENCE [LARGE SCALE GENOMIC DNA]</scope>
    <source>
        <strain evidence="3">UK7</strain>
    </source>
</reference>
<evidence type="ECO:0000256" key="1">
    <source>
        <dbReference type="SAM" id="Phobius"/>
    </source>
</evidence>
<keyword evidence="1" id="KW-0812">Transmembrane</keyword>